<keyword evidence="3" id="KW-0804">Transcription</keyword>
<dbReference type="PANTHER" id="PTHR30514:SF1">
    <property type="entry name" value="HTH-TYPE TRANSCRIPTIONAL REGULATOR HEXR-RELATED"/>
    <property type="match status" value="1"/>
</dbReference>
<dbReference type="PROSITE" id="PS51464">
    <property type="entry name" value="SIS"/>
    <property type="match status" value="1"/>
</dbReference>
<reference evidence="6 8" key="1">
    <citation type="submission" date="2018-07" db="EMBL/GenBank/DDBJ databases">
        <title>Brachybacterium saurashtrense DSM 23186 genome sequence.</title>
        <authorList>
            <person name="Guo L."/>
        </authorList>
    </citation>
    <scope>NUCLEOTIDE SEQUENCE [LARGE SCALE GENOMIC DNA]</scope>
    <source>
        <strain evidence="6 8">DSM 23186</strain>
    </source>
</reference>
<feature type="domain" description="HTH rpiR-type" evidence="4">
    <location>
        <begin position="9"/>
        <end position="85"/>
    </location>
</feature>
<evidence type="ECO:0000313" key="9">
    <source>
        <dbReference type="Proteomes" id="UP000282185"/>
    </source>
</evidence>
<dbReference type="InterPro" id="IPR001347">
    <property type="entry name" value="SIS_dom"/>
</dbReference>
<dbReference type="OrthoDB" id="3770404at2"/>
<dbReference type="Gene3D" id="3.40.50.10490">
    <property type="entry name" value="Glucose-6-phosphate isomerase like protein, domain 1"/>
    <property type="match status" value="1"/>
</dbReference>
<evidence type="ECO:0000259" key="5">
    <source>
        <dbReference type="PROSITE" id="PS51464"/>
    </source>
</evidence>
<keyword evidence="8" id="KW-1185">Reference proteome</keyword>
<keyword evidence="1" id="KW-0805">Transcription regulation</keyword>
<gene>
    <name evidence="6" type="ORF">DWV08_09895</name>
    <name evidence="7" type="ORF">DXU92_01640</name>
</gene>
<dbReference type="EMBL" id="QSWH01000001">
    <property type="protein sequence ID" value="RRR24909.1"/>
    <property type="molecule type" value="Genomic_DNA"/>
</dbReference>
<keyword evidence="2" id="KW-0238">DNA-binding</keyword>
<dbReference type="Gene3D" id="1.10.10.10">
    <property type="entry name" value="Winged helix-like DNA-binding domain superfamily/Winged helix DNA-binding domain"/>
    <property type="match status" value="1"/>
</dbReference>
<reference evidence="7 9" key="2">
    <citation type="submission" date="2018-08" db="EMBL/GenBank/DDBJ databases">
        <title>Brachybacterium saurashtrense DSM 23186.</title>
        <authorList>
            <person name="Li Y."/>
        </authorList>
    </citation>
    <scope>NUCLEOTIDE SEQUENCE [LARGE SCALE GENOMIC DNA]</scope>
    <source>
        <strain evidence="7 9">DSM 23186</strain>
    </source>
</reference>
<dbReference type="InterPro" id="IPR009057">
    <property type="entry name" value="Homeodomain-like_sf"/>
</dbReference>
<dbReference type="CDD" id="cd05013">
    <property type="entry name" value="SIS_RpiR"/>
    <property type="match status" value="1"/>
</dbReference>
<dbReference type="RefSeq" id="WP_115413631.1">
    <property type="nucleotide sequence ID" value="NZ_CP031356.1"/>
</dbReference>
<evidence type="ECO:0000313" key="7">
    <source>
        <dbReference type="EMBL" id="RRR24909.1"/>
    </source>
</evidence>
<dbReference type="PROSITE" id="PS51071">
    <property type="entry name" value="HTH_RPIR"/>
    <property type="match status" value="1"/>
</dbReference>
<dbReference type="EMBL" id="CP031356">
    <property type="protein sequence ID" value="AXK45890.1"/>
    <property type="molecule type" value="Genomic_DNA"/>
</dbReference>
<name>A0A345YPN8_9MICO</name>
<protein>
    <submittedName>
        <fullName evidence="7">MurR/RpiR family transcriptional regulator</fullName>
    </submittedName>
</protein>
<dbReference type="GO" id="GO:0003700">
    <property type="term" value="F:DNA-binding transcription factor activity"/>
    <property type="evidence" value="ECO:0007669"/>
    <property type="project" value="InterPro"/>
</dbReference>
<dbReference type="InterPro" id="IPR035472">
    <property type="entry name" value="RpiR-like_SIS"/>
</dbReference>
<accession>A0A345YPN8</accession>
<dbReference type="InterPro" id="IPR046348">
    <property type="entry name" value="SIS_dom_sf"/>
</dbReference>
<dbReference type="Proteomes" id="UP000254236">
    <property type="component" value="Chromosome"/>
</dbReference>
<evidence type="ECO:0000256" key="2">
    <source>
        <dbReference type="ARBA" id="ARBA00023125"/>
    </source>
</evidence>
<organism evidence="7 9">
    <name type="scientific">Brachybacterium saurashtrense</name>
    <dbReference type="NCBI Taxonomy" id="556288"/>
    <lineage>
        <taxon>Bacteria</taxon>
        <taxon>Bacillati</taxon>
        <taxon>Actinomycetota</taxon>
        <taxon>Actinomycetes</taxon>
        <taxon>Micrococcales</taxon>
        <taxon>Dermabacteraceae</taxon>
        <taxon>Brachybacterium</taxon>
    </lineage>
</organism>
<dbReference type="SUPFAM" id="SSF46689">
    <property type="entry name" value="Homeodomain-like"/>
    <property type="match status" value="1"/>
</dbReference>
<dbReference type="InterPro" id="IPR000281">
    <property type="entry name" value="HTH_RpiR"/>
</dbReference>
<sequence>MPWTGPPEAPLSTRVAALAPAMQRSERLVAEAITADLPAAVECTAQQLAERIGVGRASVVRTARTLGYEGYPQMRVALARELSFDEGAEAEPAGEAGSADAVRAAVLRFSRTLPRVASALSPDAVDTVVAALDEAPRVVIAASGLSVPLALGAAMRLSAADRPAEFLPDALSQQIAARHLDSRSVCLVISGSGANPASLDVAGEARRAGARVLALTSFAHAPLVEVAEAALVVPTMHDSFSDELRLTSRTAMTLVLEAVVELLIVRRGERGARARDSVLSLLGERLTE</sequence>
<dbReference type="SUPFAM" id="SSF53697">
    <property type="entry name" value="SIS domain"/>
    <property type="match status" value="1"/>
</dbReference>
<proteinExistence type="predicted"/>
<evidence type="ECO:0000256" key="1">
    <source>
        <dbReference type="ARBA" id="ARBA00023015"/>
    </source>
</evidence>
<dbReference type="InterPro" id="IPR036388">
    <property type="entry name" value="WH-like_DNA-bd_sf"/>
</dbReference>
<dbReference type="AlphaFoldDB" id="A0A345YPN8"/>
<dbReference type="GO" id="GO:0097367">
    <property type="term" value="F:carbohydrate derivative binding"/>
    <property type="evidence" value="ECO:0007669"/>
    <property type="project" value="InterPro"/>
</dbReference>
<evidence type="ECO:0000313" key="8">
    <source>
        <dbReference type="Proteomes" id="UP000254236"/>
    </source>
</evidence>
<dbReference type="InterPro" id="IPR047640">
    <property type="entry name" value="RpiR-like"/>
</dbReference>
<dbReference type="PANTHER" id="PTHR30514">
    <property type="entry name" value="GLUCOKINASE"/>
    <property type="match status" value="1"/>
</dbReference>
<feature type="domain" description="SIS" evidence="5">
    <location>
        <begin position="128"/>
        <end position="269"/>
    </location>
</feature>
<dbReference type="GO" id="GO:1901135">
    <property type="term" value="P:carbohydrate derivative metabolic process"/>
    <property type="evidence" value="ECO:0007669"/>
    <property type="project" value="InterPro"/>
</dbReference>
<dbReference type="Pfam" id="PF01418">
    <property type="entry name" value="HTH_6"/>
    <property type="match status" value="1"/>
</dbReference>
<dbReference type="GO" id="GO:0003677">
    <property type="term" value="F:DNA binding"/>
    <property type="evidence" value="ECO:0007669"/>
    <property type="project" value="UniProtKB-KW"/>
</dbReference>
<evidence type="ECO:0000256" key="3">
    <source>
        <dbReference type="ARBA" id="ARBA00023163"/>
    </source>
</evidence>
<evidence type="ECO:0000259" key="4">
    <source>
        <dbReference type="PROSITE" id="PS51071"/>
    </source>
</evidence>
<dbReference type="KEGG" id="bsau:DWV08_09895"/>
<dbReference type="Proteomes" id="UP000282185">
    <property type="component" value="Unassembled WGS sequence"/>
</dbReference>
<dbReference type="Pfam" id="PF01380">
    <property type="entry name" value="SIS"/>
    <property type="match status" value="1"/>
</dbReference>
<evidence type="ECO:0000313" key="6">
    <source>
        <dbReference type="EMBL" id="AXK45890.1"/>
    </source>
</evidence>